<accession>A0A367YD46</accession>
<sequence>MSTAVRSRTSTVVGPGKHINVRQQKLVDETIKNHLKYNDITFRSYLKLRQDLLQQNNAIQLLIREAKKNGQKEEPAEDKEADSEPQDEEMKDVDGKVNKHKTELSAEAIKLEKLKFEVDKRLIIFKLYIQDLKNALTAEAQKHKEGYKSPELLDISNQLEALMGQETHLRTEIDNIKNVQKPMLDKITNLVSNFNTNITSATARIIHPSLLRNKEEDLENSVQINFNHAVFSKLDIQQMFAEVGGNVTEQVDNILDTNSRIFDKFDDRNESSENVASPNLLYKIARSTLHDITSNTDLDEYEELIDRALKDISSSFKENQDIKSKWNAHARKVEKIKLIIEEKDADGDLVMT</sequence>
<evidence type="ECO:0000313" key="3">
    <source>
        <dbReference type="Proteomes" id="UP000253472"/>
    </source>
</evidence>
<dbReference type="AlphaFoldDB" id="A0A367YD46"/>
<gene>
    <name evidence="2" type="ORF">Cantr_10248</name>
</gene>
<feature type="region of interest" description="Disordered" evidence="1">
    <location>
        <begin position="68"/>
        <end position="97"/>
    </location>
</feature>
<evidence type="ECO:0000313" key="2">
    <source>
        <dbReference type="EMBL" id="RCK63600.1"/>
    </source>
</evidence>
<organism evidence="2 3">
    <name type="scientific">Candida viswanathii</name>
    <dbReference type="NCBI Taxonomy" id="5486"/>
    <lineage>
        <taxon>Eukaryota</taxon>
        <taxon>Fungi</taxon>
        <taxon>Dikarya</taxon>
        <taxon>Ascomycota</taxon>
        <taxon>Saccharomycotina</taxon>
        <taxon>Pichiomycetes</taxon>
        <taxon>Debaryomycetaceae</taxon>
        <taxon>Candida/Lodderomyces clade</taxon>
        <taxon>Candida</taxon>
    </lineage>
</organism>
<proteinExistence type="predicted"/>
<reference evidence="2 3" key="1">
    <citation type="submission" date="2018-06" db="EMBL/GenBank/DDBJ databases">
        <title>Whole genome sequencing of Candida tropicalis (genome annotated by CSBL at Korea University).</title>
        <authorList>
            <person name="Ahn J."/>
        </authorList>
    </citation>
    <scope>NUCLEOTIDE SEQUENCE [LARGE SCALE GENOMIC DNA]</scope>
    <source>
        <strain evidence="2 3">ATCC 20962</strain>
    </source>
</reference>
<protein>
    <submittedName>
        <fullName evidence="2">Uncharacterized protein</fullName>
    </submittedName>
</protein>
<dbReference type="EMBL" id="QLNQ01000024">
    <property type="protein sequence ID" value="RCK63600.1"/>
    <property type="molecule type" value="Genomic_DNA"/>
</dbReference>
<comment type="caution">
    <text evidence="2">The sequence shown here is derived from an EMBL/GenBank/DDBJ whole genome shotgun (WGS) entry which is preliminary data.</text>
</comment>
<keyword evidence="3" id="KW-1185">Reference proteome</keyword>
<dbReference type="OrthoDB" id="4091843at2759"/>
<name>A0A367YD46_9ASCO</name>
<evidence type="ECO:0000256" key="1">
    <source>
        <dbReference type="SAM" id="MobiDB-lite"/>
    </source>
</evidence>
<feature type="compositionally biased region" description="Acidic residues" evidence="1">
    <location>
        <begin position="75"/>
        <end position="91"/>
    </location>
</feature>
<dbReference type="Proteomes" id="UP000253472">
    <property type="component" value="Unassembled WGS sequence"/>
</dbReference>